<gene>
    <name evidence="2" type="ORF">GCM10023213_25160</name>
</gene>
<proteinExistence type="predicted"/>
<protein>
    <recommendedName>
        <fullName evidence="1">Bro-N domain-containing protein</fullName>
    </recommendedName>
</protein>
<dbReference type="PANTHER" id="PTHR36180:SF2">
    <property type="entry name" value="BRO FAMILY PROTEIN"/>
    <property type="match status" value="1"/>
</dbReference>
<dbReference type="PROSITE" id="PS51750">
    <property type="entry name" value="BRO_N"/>
    <property type="match status" value="1"/>
</dbReference>
<evidence type="ECO:0000313" key="3">
    <source>
        <dbReference type="Proteomes" id="UP001499852"/>
    </source>
</evidence>
<keyword evidence="3" id="KW-1185">Reference proteome</keyword>
<dbReference type="Pfam" id="PF02498">
    <property type="entry name" value="Bro-N"/>
    <property type="match status" value="1"/>
</dbReference>
<dbReference type="Proteomes" id="UP001499852">
    <property type="component" value="Unassembled WGS sequence"/>
</dbReference>
<evidence type="ECO:0000259" key="1">
    <source>
        <dbReference type="PROSITE" id="PS51750"/>
    </source>
</evidence>
<dbReference type="RefSeq" id="WP_345736726.1">
    <property type="nucleotide sequence ID" value="NZ_BAABIA010000005.1"/>
</dbReference>
<reference evidence="3" key="1">
    <citation type="journal article" date="2019" name="Int. J. Syst. Evol. Microbiol.">
        <title>The Global Catalogue of Microorganisms (GCM) 10K type strain sequencing project: providing services to taxonomists for standard genome sequencing and annotation.</title>
        <authorList>
            <consortium name="The Broad Institute Genomics Platform"/>
            <consortium name="The Broad Institute Genome Sequencing Center for Infectious Disease"/>
            <person name="Wu L."/>
            <person name="Ma J."/>
        </authorList>
    </citation>
    <scope>NUCLEOTIDE SEQUENCE [LARGE SCALE GENOMIC DNA]</scope>
    <source>
        <strain evidence="3">JCM 18053</strain>
    </source>
</reference>
<dbReference type="SMART" id="SM01040">
    <property type="entry name" value="Bro-N"/>
    <property type="match status" value="1"/>
</dbReference>
<sequence>MSLEIFDFNSAPIRVMMRGQEPWFVAVDVCRALEIQNPSDAVKALDEDEKATLDNPEGRPGSPGAKVFNIISESGLYALIFKSRKPEAKVFRKWVTSEVLPAIRQTGSFVVDGGGEGESVTLLSFVRDHCAGWSLEKKIELGQLARRYCKAMGVVTSTVERPGLGRLFAFPRLLLLDVLQSCKPVASVLDLDEAEFQRLLEEGFRAYGLKPMPAETLRELAKSLNLFPRMLASGQSLPSERSAFGRLCCRFEGRTFPGGYVLHLRRRSRNAACEIRREDPELSLRA</sequence>
<dbReference type="EMBL" id="BAABIA010000005">
    <property type="protein sequence ID" value="GAA5141288.1"/>
    <property type="molecule type" value="Genomic_DNA"/>
</dbReference>
<comment type="caution">
    <text evidence="2">The sequence shown here is derived from an EMBL/GenBank/DDBJ whole genome shotgun (WGS) entry which is preliminary data.</text>
</comment>
<evidence type="ECO:0000313" key="2">
    <source>
        <dbReference type="EMBL" id="GAA5141288.1"/>
    </source>
</evidence>
<feature type="domain" description="Bro-N" evidence="1">
    <location>
        <begin position="1"/>
        <end position="107"/>
    </location>
</feature>
<accession>A0ABP9P6R5</accession>
<name>A0ABP9P6R5_9BACT</name>
<dbReference type="InterPro" id="IPR003497">
    <property type="entry name" value="BRO_N_domain"/>
</dbReference>
<organism evidence="2 3">
    <name type="scientific">Prosthecobacter algae</name>
    <dbReference type="NCBI Taxonomy" id="1144682"/>
    <lineage>
        <taxon>Bacteria</taxon>
        <taxon>Pseudomonadati</taxon>
        <taxon>Verrucomicrobiota</taxon>
        <taxon>Verrucomicrobiia</taxon>
        <taxon>Verrucomicrobiales</taxon>
        <taxon>Verrucomicrobiaceae</taxon>
        <taxon>Prosthecobacter</taxon>
    </lineage>
</organism>
<dbReference type="PANTHER" id="PTHR36180">
    <property type="entry name" value="DNA-BINDING PROTEIN-RELATED-RELATED"/>
    <property type="match status" value="1"/>
</dbReference>